<dbReference type="SMART" id="SM01260">
    <property type="entry name" value="LANC_like"/>
    <property type="match status" value="1"/>
</dbReference>
<dbReference type="Gene3D" id="1.50.10.20">
    <property type="match status" value="1"/>
</dbReference>
<dbReference type="EMBL" id="JAVJIU010000004">
    <property type="protein sequence ID" value="MDR5591107.1"/>
    <property type="molecule type" value="Genomic_DNA"/>
</dbReference>
<gene>
    <name evidence="1" type="ORF">RE431_10705</name>
</gene>
<dbReference type="InterPro" id="IPR033889">
    <property type="entry name" value="LanC"/>
</dbReference>
<dbReference type="PRINTS" id="PR01950">
    <property type="entry name" value="LANCSUPER"/>
</dbReference>
<dbReference type="CDD" id="cd04793">
    <property type="entry name" value="LanC"/>
    <property type="match status" value="1"/>
</dbReference>
<dbReference type="InterPro" id="IPR007822">
    <property type="entry name" value="LANC-like"/>
</dbReference>
<dbReference type="Pfam" id="PF05147">
    <property type="entry name" value="LANC_like"/>
    <property type="match status" value="1"/>
</dbReference>
<evidence type="ECO:0000313" key="2">
    <source>
        <dbReference type="Proteomes" id="UP001257234"/>
    </source>
</evidence>
<proteinExistence type="predicted"/>
<dbReference type="PANTHER" id="PTHR12736">
    <property type="entry name" value="LANC-LIKE PROTEIN"/>
    <property type="match status" value="1"/>
</dbReference>
<organism evidence="1 2">
    <name type="scientific">Christiangramia sediminicola</name>
    <dbReference type="NCBI Taxonomy" id="3073267"/>
    <lineage>
        <taxon>Bacteria</taxon>
        <taxon>Pseudomonadati</taxon>
        <taxon>Bacteroidota</taxon>
        <taxon>Flavobacteriia</taxon>
        <taxon>Flavobacteriales</taxon>
        <taxon>Flavobacteriaceae</taxon>
        <taxon>Christiangramia</taxon>
    </lineage>
</organism>
<dbReference type="RefSeq" id="WP_309561976.1">
    <property type="nucleotide sequence ID" value="NZ_JAVJIU010000004.1"/>
</dbReference>
<dbReference type="Proteomes" id="UP001257234">
    <property type="component" value="Unassembled WGS sequence"/>
</dbReference>
<keyword evidence="2" id="KW-1185">Reference proteome</keyword>
<reference evidence="2" key="1">
    <citation type="submission" date="2023-07" db="EMBL/GenBank/DDBJ databases">
        <title>Christiangramia sp. SM2212., a novel bacterium of the family Flavobacteriaceae isolated from the sea sediment.</title>
        <authorList>
            <person name="Wang J."/>
            <person name="Zhang X."/>
        </authorList>
    </citation>
    <scope>NUCLEOTIDE SEQUENCE [LARGE SCALE GENOMIC DNA]</scope>
    <source>
        <strain evidence="2">SM2212</strain>
    </source>
</reference>
<comment type="caution">
    <text evidence="1">The sequence shown here is derived from an EMBL/GenBank/DDBJ whole genome shotgun (WGS) entry which is preliminary data.</text>
</comment>
<dbReference type="SUPFAM" id="SSF158745">
    <property type="entry name" value="LanC-like"/>
    <property type="match status" value="1"/>
</dbReference>
<evidence type="ECO:0000313" key="1">
    <source>
        <dbReference type="EMBL" id="MDR5591107.1"/>
    </source>
</evidence>
<sequence length="408" mass="45803">MLKTLSFTKLPEAALLNDLHQISRTVSAETKTDFGTGGLVGLAGVAMFQFYYSNFTNNNNYADYALENLQKSLEIINKGNGIPSFCSGIGGMGWILSHLKQKGFLETDDSLLADIDEYMYEAMINYINERNYDFLHGAIGCGFYFLKRYQNSNDSSLQNKYKNFLTTLIENLESSSIVIDDKIYWISIIDESGKKGYNLGLAHGVASVINFLSRLYLIKDLRSKVQKMLEGGINYILSYRGENKFSCSTFPSYIDKNGKIFWNSRLAWCYGDLGIGLSLYRAGKALDDTSLRSTSLAILNHASLRYGAEDTCVADAGLCHGSFGIAQIFNYMYRQTGHLNFRNAYHYWVNDGINQKLQNNKNIGYRKKTTNGWVDDISVLEGISGIGLAIISSLSKENISWDECLMIN</sequence>
<dbReference type="PRINTS" id="PR01955">
    <property type="entry name" value="LANCFRANKIA"/>
</dbReference>
<accession>A0ABU1ESZ7</accession>
<protein>
    <submittedName>
        <fullName evidence="1">Lanthionine synthetase C family protein</fullName>
    </submittedName>
</protein>
<name>A0ABU1ESZ7_9FLAO</name>
<dbReference type="PANTHER" id="PTHR12736:SF7">
    <property type="entry name" value="LANC-LIKE PROTEIN 3"/>
    <property type="match status" value="1"/>
</dbReference>